<dbReference type="PANTHER" id="PTHR36919">
    <property type="entry name" value="BLR1215 PROTEIN"/>
    <property type="match status" value="1"/>
</dbReference>
<evidence type="ECO:0000259" key="2">
    <source>
        <dbReference type="Pfam" id="PF09917"/>
    </source>
</evidence>
<gene>
    <name evidence="3" type="ORF">H0I76_14940</name>
</gene>
<feature type="chain" id="PRO_5035311225" evidence="1">
    <location>
        <begin position="21"/>
        <end position="130"/>
    </location>
</feature>
<dbReference type="AlphaFoldDB" id="A0A8J7M946"/>
<dbReference type="Gene3D" id="2.40.128.520">
    <property type="match status" value="1"/>
</dbReference>
<reference evidence="3" key="1">
    <citation type="submission" date="2020-12" db="EMBL/GenBank/DDBJ databases">
        <title>Bacterial taxonomy.</title>
        <authorList>
            <person name="Pan X."/>
        </authorList>
    </citation>
    <scope>NUCLEOTIDE SEQUENCE</scope>
    <source>
        <strain evidence="3">M0105</strain>
    </source>
</reference>
<accession>A0A8J7M946</accession>
<feature type="domain" description="DUF2147" evidence="2">
    <location>
        <begin position="25"/>
        <end position="128"/>
    </location>
</feature>
<sequence length="130" mass="13746">MRATLLTALAGIAIAFAASAEQPVGVWKTTPKDDGRYLHIEIAPCTDGAQLLCGTTVGAFAGARTDIVGKRIFWDMAPDGAGKWTGGEIWAPDEDKTYSGMLEMNGATLEISGCVMGGLICRGQDWTRAH</sequence>
<name>A0A8J7M946_9RHOB</name>
<evidence type="ECO:0000313" key="4">
    <source>
        <dbReference type="Proteomes" id="UP000655420"/>
    </source>
</evidence>
<dbReference type="Pfam" id="PF09917">
    <property type="entry name" value="DUF2147"/>
    <property type="match status" value="1"/>
</dbReference>
<dbReference type="PANTHER" id="PTHR36919:SF2">
    <property type="entry name" value="BLL6627 PROTEIN"/>
    <property type="match status" value="1"/>
</dbReference>
<feature type="signal peptide" evidence="1">
    <location>
        <begin position="1"/>
        <end position="20"/>
    </location>
</feature>
<comment type="caution">
    <text evidence="3">The sequence shown here is derived from an EMBL/GenBank/DDBJ whole genome shotgun (WGS) entry which is preliminary data.</text>
</comment>
<dbReference type="Proteomes" id="UP000655420">
    <property type="component" value="Unassembled WGS sequence"/>
</dbReference>
<evidence type="ECO:0000256" key="1">
    <source>
        <dbReference type="SAM" id="SignalP"/>
    </source>
</evidence>
<dbReference type="RefSeq" id="WP_200611367.1">
    <property type="nucleotide sequence ID" value="NZ_JAEHHL010000009.1"/>
</dbReference>
<organism evidence="3 4">
    <name type="scientific">Thermohalobaculum xanthum</name>
    <dbReference type="NCBI Taxonomy" id="2753746"/>
    <lineage>
        <taxon>Bacteria</taxon>
        <taxon>Pseudomonadati</taxon>
        <taxon>Pseudomonadota</taxon>
        <taxon>Alphaproteobacteria</taxon>
        <taxon>Rhodobacterales</taxon>
        <taxon>Paracoccaceae</taxon>
        <taxon>Thermohalobaculum</taxon>
    </lineage>
</organism>
<dbReference type="InterPro" id="IPR019223">
    <property type="entry name" value="DUF2147"/>
</dbReference>
<keyword evidence="1" id="KW-0732">Signal</keyword>
<protein>
    <submittedName>
        <fullName evidence="3">DUF2147 domain-containing protein</fullName>
    </submittedName>
</protein>
<keyword evidence="4" id="KW-1185">Reference proteome</keyword>
<evidence type="ECO:0000313" key="3">
    <source>
        <dbReference type="EMBL" id="MBK0400495.1"/>
    </source>
</evidence>
<proteinExistence type="predicted"/>
<dbReference type="EMBL" id="JAEHHL010000009">
    <property type="protein sequence ID" value="MBK0400495.1"/>
    <property type="molecule type" value="Genomic_DNA"/>
</dbReference>